<proteinExistence type="predicted"/>
<reference evidence="1" key="1">
    <citation type="submission" date="2023-10" db="EMBL/GenBank/DDBJ databases">
        <authorList>
            <person name="Chen Y."/>
            <person name="Shah S."/>
            <person name="Dougan E. K."/>
            <person name="Thang M."/>
            <person name="Chan C."/>
        </authorList>
    </citation>
    <scope>NUCLEOTIDE SEQUENCE [LARGE SCALE GENOMIC DNA]</scope>
</reference>
<dbReference type="Proteomes" id="UP001189429">
    <property type="component" value="Unassembled WGS sequence"/>
</dbReference>
<sequence length="102" mass="10867">FCLAKSALDFLVSGWGGAVNRPVLTMIAPEGRVSSMQACKLSIEHLFTALAITPLCLMMYNGLGYQSSPDKVADMPEEVRQQNARALGIVFATVGGASYALQ</sequence>
<gene>
    <name evidence="1" type="ORF">PCOR1329_LOCUS78340</name>
</gene>
<evidence type="ECO:0000313" key="1">
    <source>
        <dbReference type="EMBL" id="CAK0901371.1"/>
    </source>
</evidence>
<name>A0ABN9XN91_9DINO</name>
<accession>A0ABN9XN91</accession>
<keyword evidence="2" id="KW-1185">Reference proteome</keyword>
<organism evidence="1 2">
    <name type="scientific">Prorocentrum cordatum</name>
    <dbReference type="NCBI Taxonomy" id="2364126"/>
    <lineage>
        <taxon>Eukaryota</taxon>
        <taxon>Sar</taxon>
        <taxon>Alveolata</taxon>
        <taxon>Dinophyceae</taxon>
        <taxon>Prorocentrales</taxon>
        <taxon>Prorocentraceae</taxon>
        <taxon>Prorocentrum</taxon>
    </lineage>
</organism>
<dbReference type="EMBL" id="CAUYUJ010020918">
    <property type="protein sequence ID" value="CAK0901371.1"/>
    <property type="molecule type" value="Genomic_DNA"/>
</dbReference>
<comment type="caution">
    <text evidence="1">The sequence shown here is derived from an EMBL/GenBank/DDBJ whole genome shotgun (WGS) entry which is preliminary data.</text>
</comment>
<evidence type="ECO:0000313" key="2">
    <source>
        <dbReference type="Proteomes" id="UP001189429"/>
    </source>
</evidence>
<protein>
    <submittedName>
        <fullName evidence="1">Uncharacterized protein</fullName>
    </submittedName>
</protein>
<feature type="non-terminal residue" evidence="1">
    <location>
        <position position="102"/>
    </location>
</feature>
<feature type="non-terminal residue" evidence="1">
    <location>
        <position position="1"/>
    </location>
</feature>